<evidence type="ECO:0000313" key="2">
    <source>
        <dbReference type="EMBL" id="EWH11143.1"/>
    </source>
</evidence>
<sequence>MISLNNFVFTVFLFLGILSTQAFACIIENNAIELEVYEKIKTIYGRDVCDTLKKVATAKKLPLIDIKMFEYEGGFRLSPKNLIQSDNFSNVDFSYGVMTYDSIRNSIFISGNPKYGSIIEFAVPEIVKSKNIQDFVIVETSRQPYFRFYNPNDVASKKITGIDGFFRITGIGKLGRSLIVNYINWYDANANEADTSIVITDAHNMVASEIKGPYQIEGAARASGWITPIPEIWQDLLGGSHILGNQPYASIISRLSVGPSAFAFYPRPDMVYSEARHVPSVRLLDFPLKNFLKLDQLYGDDVSTRAILNNEMLNNDLWTVLSGAAIGFIAPNTRAYVTIGKSGGHKSGVGYKIKQLNSGSTNTCGGSCARDFNDHGSYYWMWDAYDLFKVRLGLMEPFEVRPYDYGYFEVPVGNDLLASSGAYDTENKRLFLSFRSGDTLRRFARPPLILTYKLNI</sequence>
<accession>W7QTH0</accession>
<dbReference type="Proteomes" id="UP000019276">
    <property type="component" value="Unassembled WGS sequence"/>
</dbReference>
<comment type="caution">
    <text evidence="2">The sequence shown here is derived from an EMBL/GenBank/DDBJ whole genome shotgun (WGS) entry which is preliminary data.</text>
</comment>
<gene>
    <name evidence="2" type="ORF">DS2_04780</name>
</gene>
<organism evidence="2 3">
    <name type="scientific">Catenovulum agarivorans DS-2</name>
    <dbReference type="NCBI Taxonomy" id="1328313"/>
    <lineage>
        <taxon>Bacteria</taxon>
        <taxon>Pseudomonadati</taxon>
        <taxon>Pseudomonadota</taxon>
        <taxon>Gammaproteobacteria</taxon>
        <taxon>Alteromonadales</taxon>
        <taxon>Alteromonadaceae</taxon>
        <taxon>Catenovulum</taxon>
    </lineage>
</organism>
<name>W7QTH0_9ALTE</name>
<proteinExistence type="predicted"/>
<keyword evidence="1" id="KW-0732">Signal</keyword>
<dbReference type="AlphaFoldDB" id="W7QTH0"/>
<evidence type="ECO:0008006" key="4">
    <source>
        <dbReference type="Google" id="ProtNLM"/>
    </source>
</evidence>
<evidence type="ECO:0000313" key="3">
    <source>
        <dbReference type="Proteomes" id="UP000019276"/>
    </source>
</evidence>
<evidence type="ECO:0000256" key="1">
    <source>
        <dbReference type="SAM" id="SignalP"/>
    </source>
</evidence>
<feature type="chain" id="PRO_5004898476" description="Lipoprotein" evidence="1">
    <location>
        <begin position="25"/>
        <end position="456"/>
    </location>
</feature>
<dbReference type="EMBL" id="ARZY01000006">
    <property type="protein sequence ID" value="EWH11143.1"/>
    <property type="molecule type" value="Genomic_DNA"/>
</dbReference>
<dbReference type="eggNOG" id="ENOG502Z9SN">
    <property type="taxonomic scope" value="Bacteria"/>
</dbReference>
<reference evidence="2 3" key="1">
    <citation type="journal article" date="2014" name="Genome Announc.">
        <title>Draft Genome Sequence of the Agar-Degrading Bacterium Catenovulum sp. Strain DS-2, Isolated from Intestines of Haliotis diversicolor.</title>
        <authorList>
            <person name="Shan D."/>
            <person name="Li X."/>
            <person name="Gu Z."/>
            <person name="Wei G."/>
            <person name="Gao Z."/>
            <person name="Shao Z."/>
        </authorList>
    </citation>
    <scope>NUCLEOTIDE SEQUENCE [LARGE SCALE GENOMIC DNA]</scope>
    <source>
        <strain evidence="2 3">DS-2</strain>
    </source>
</reference>
<feature type="signal peptide" evidence="1">
    <location>
        <begin position="1"/>
        <end position="24"/>
    </location>
</feature>
<dbReference type="STRING" id="1328313.DS2_04780"/>
<protein>
    <recommendedName>
        <fullName evidence="4">Lipoprotein</fullName>
    </recommendedName>
</protein>
<keyword evidence="3" id="KW-1185">Reference proteome</keyword>